<evidence type="ECO:0000313" key="2">
    <source>
        <dbReference type="EMBL" id="BAY85907.1"/>
    </source>
</evidence>
<accession>A0A1Z4LXC2</accession>
<dbReference type="Proteomes" id="UP000218418">
    <property type="component" value="Chromosome"/>
</dbReference>
<dbReference type="OrthoDB" id="462801at2"/>
<organism evidence="2 3">
    <name type="scientific">Calothrix parasitica NIES-267</name>
    <dbReference type="NCBI Taxonomy" id="1973488"/>
    <lineage>
        <taxon>Bacteria</taxon>
        <taxon>Bacillati</taxon>
        <taxon>Cyanobacteriota</taxon>
        <taxon>Cyanophyceae</taxon>
        <taxon>Nostocales</taxon>
        <taxon>Calotrichaceae</taxon>
        <taxon>Calothrix</taxon>
    </lineage>
</organism>
<proteinExistence type="predicted"/>
<evidence type="ECO:0000313" key="3">
    <source>
        <dbReference type="Proteomes" id="UP000218418"/>
    </source>
</evidence>
<dbReference type="AlphaFoldDB" id="A0A1Z4LXC2"/>
<reference evidence="2 3" key="1">
    <citation type="submission" date="2017-06" db="EMBL/GenBank/DDBJ databases">
        <title>Genome sequencing of cyanobaciteial culture collection at National Institute for Environmental Studies (NIES).</title>
        <authorList>
            <person name="Hirose Y."/>
            <person name="Shimura Y."/>
            <person name="Fujisawa T."/>
            <person name="Nakamura Y."/>
            <person name="Kawachi M."/>
        </authorList>
    </citation>
    <scope>NUCLEOTIDE SEQUENCE [LARGE SCALE GENOMIC DNA]</scope>
    <source>
        <strain evidence="2 3">NIES-267</strain>
    </source>
</reference>
<feature type="chain" id="PRO_5012825741" evidence="1">
    <location>
        <begin position="33"/>
        <end position="170"/>
    </location>
</feature>
<evidence type="ECO:0000256" key="1">
    <source>
        <dbReference type="SAM" id="SignalP"/>
    </source>
</evidence>
<sequence length="170" mass="18804">MNCLKANLTTSTASFVSLLALTLSIGMQEVQAISSSQKTSTRTPSQSLPSDTSFKVAQVNPIRGQWKLRFNNAGIVHESVLRMNGYSGIMLTRFYDVNYKRSSIVQQTMRLSSTPNGLIILGYNPVFPGTKTRYPGYSADSFLFQINPNGSAKFVTCDNARRCSPVEVFR</sequence>
<feature type="signal peptide" evidence="1">
    <location>
        <begin position="1"/>
        <end position="32"/>
    </location>
</feature>
<gene>
    <name evidence="2" type="ORF">NIES267_54130</name>
</gene>
<keyword evidence="1" id="KW-0732">Signal</keyword>
<dbReference type="EMBL" id="AP018227">
    <property type="protein sequence ID" value="BAY85907.1"/>
    <property type="molecule type" value="Genomic_DNA"/>
</dbReference>
<keyword evidence="3" id="KW-1185">Reference proteome</keyword>
<protein>
    <submittedName>
        <fullName evidence="2">RDD domain-containing protein</fullName>
    </submittedName>
</protein>
<name>A0A1Z4LXC2_9CYAN</name>